<dbReference type="WBParaSite" id="GPUH_0000642701-mRNA-1">
    <property type="protein sequence ID" value="GPUH_0000642701-mRNA-1"/>
    <property type="gene ID" value="GPUH_0000642701"/>
</dbReference>
<dbReference type="OrthoDB" id="2204368at2759"/>
<name>A0A183DCH7_9BILA</name>
<dbReference type="GO" id="GO:0080132">
    <property type="term" value="F:fatty acid 2-hydroxylase activity"/>
    <property type="evidence" value="ECO:0007669"/>
    <property type="project" value="InterPro"/>
</dbReference>
<proteinExistence type="predicted"/>
<keyword evidence="6" id="KW-0443">Lipid metabolism</keyword>
<reference evidence="11" key="1">
    <citation type="submission" date="2016-06" db="UniProtKB">
        <authorList>
            <consortium name="WormBaseParasite"/>
        </authorList>
    </citation>
    <scope>IDENTIFICATION</scope>
</reference>
<dbReference type="GO" id="GO:0005789">
    <property type="term" value="C:endoplasmic reticulum membrane"/>
    <property type="evidence" value="ECO:0007669"/>
    <property type="project" value="UniProtKB-SubCell"/>
</dbReference>
<keyword evidence="5" id="KW-0560">Oxidoreductase</keyword>
<evidence type="ECO:0000313" key="9">
    <source>
        <dbReference type="EMBL" id="VDK54653.1"/>
    </source>
</evidence>
<evidence type="ECO:0000256" key="5">
    <source>
        <dbReference type="ARBA" id="ARBA00023002"/>
    </source>
</evidence>
<gene>
    <name evidence="9" type="ORF">GPUH_LOCUS6421</name>
</gene>
<dbReference type="InterPro" id="IPR014430">
    <property type="entry name" value="Scs7"/>
</dbReference>
<evidence type="ECO:0000256" key="7">
    <source>
        <dbReference type="ARBA" id="ARBA00023136"/>
    </source>
</evidence>
<organism evidence="11">
    <name type="scientific">Gongylonema pulchrum</name>
    <dbReference type="NCBI Taxonomy" id="637853"/>
    <lineage>
        <taxon>Eukaryota</taxon>
        <taxon>Metazoa</taxon>
        <taxon>Ecdysozoa</taxon>
        <taxon>Nematoda</taxon>
        <taxon>Chromadorea</taxon>
        <taxon>Rhabditida</taxon>
        <taxon>Spirurina</taxon>
        <taxon>Spiruromorpha</taxon>
        <taxon>Spiruroidea</taxon>
        <taxon>Gongylonematidae</taxon>
        <taxon>Gongylonema</taxon>
    </lineage>
</organism>
<dbReference type="GO" id="GO:0006631">
    <property type="term" value="P:fatty acid metabolic process"/>
    <property type="evidence" value="ECO:0007669"/>
    <property type="project" value="TreeGrafter"/>
</dbReference>
<evidence type="ECO:0000256" key="2">
    <source>
        <dbReference type="ARBA" id="ARBA00022692"/>
    </source>
</evidence>
<keyword evidence="3" id="KW-0256">Endoplasmic reticulum</keyword>
<evidence type="ECO:0000256" key="1">
    <source>
        <dbReference type="ARBA" id="ARBA00004477"/>
    </source>
</evidence>
<evidence type="ECO:0000256" key="3">
    <source>
        <dbReference type="ARBA" id="ARBA00022824"/>
    </source>
</evidence>
<keyword evidence="10" id="KW-1185">Reference proteome</keyword>
<evidence type="ECO:0000256" key="8">
    <source>
        <dbReference type="SAM" id="Phobius"/>
    </source>
</evidence>
<evidence type="ECO:0000313" key="11">
    <source>
        <dbReference type="WBParaSite" id="GPUH_0000642701-mRNA-1"/>
    </source>
</evidence>
<keyword evidence="7 8" id="KW-0472">Membrane</keyword>
<keyword evidence="2 8" id="KW-0812">Transmembrane</keyword>
<reference evidence="9 10" key="2">
    <citation type="submission" date="2018-11" db="EMBL/GenBank/DDBJ databases">
        <authorList>
            <consortium name="Pathogen Informatics"/>
        </authorList>
    </citation>
    <scope>NUCLEOTIDE SEQUENCE [LARGE SCALE GENOMIC DNA]</scope>
</reference>
<sequence length="175" mass="20365">MDLILFLTQESDSLVTDEPILDKVGDLGDRYWTWIHQPHDGTFRLFASDILENMTRTSWWVVPLVWLPLVIIFTMRAFSLVFRSYGELNILLISSLSVDTREVLESCPKLHSLCGTGFASGLFLWAALFTFGVLAWTLLEYILHRYAFHWQPNPKSRTQIILHFLLHGLHHKDHK</sequence>
<dbReference type="EMBL" id="UYRT01015040">
    <property type="protein sequence ID" value="VDK54653.1"/>
    <property type="molecule type" value="Genomic_DNA"/>
</dbReference>
<dbReference type="AlphaFoldDB" id="A0A183DCH7"/>
<dbReference type="PANTHER" id="PTHR12863">
    <property type="entry name" value="FATTY ACID HYDROXYLASE"/>
    <property type="match status" value="1"/>
</dbReference>
<dbReference type="PANTHER" id="PTHR12863:SF1">
    <property type="entry name" value="FATTY ACID 2-HYDROXYLASE"/>
    <property type="match status" value="1"/>
</dbReference>
<dbReference type="Proteomes" id="UP000271098">
    <property type="component" value="Unassembled WGS sequence"/>
</dbReference>
<protein>
    <submittedName>
        <fullName evidence="11">Fatty acid hydroxylase domain-containing protein</fullName>
    </submittedName>
</protein>
<evidence type="ECO:0000256" key="4">
    <source>
        <dbReference type="ARBA" id="ARBA00022989"/>
    </source>
</evidence>
<feature type="transmembrane region" description="Helical" evidence="8">
    <location>
        <begin position="59"/>
        <end position="82"/>
    </location>
</feature>
<evidence type="ECO:0000313" key="10">
    <source>
        <dbReference type="Proteomes" id="UP000271098"/>
    </source>
</evidence>
<accession>A0A183DCH7</accession>
<evidence type="ECO:0000256" key="6">
    <source>
        <dbReference type="ARBA" id="ARBA00023098"/>
    </source>
</evidence>
<comment type="subcellular location">
    <subcellularLocation>
        <location evidence="1">Endoplasmic reticulum membrane</location>
        <topology evidence="1">Multi-pass membrane protein</topology>
    </subcellularLocation>
</comment>
<keyword evidence="4 8" id="KW-1133">Transmembrane helix</keyword>
<feature type="transmembrane region" description="Helical" evidence="8">
    <location>
        <begin position="122"/>
        <end position="143"/>
    </location>
</feature>